<protein>
    <submittedName>
        <fullName evidence="2">Uncharacterized protein</fullName>
    </submittedName>
</protein>
<dbReference type="EMBL" id="RCMK01000520">
    <property type="protein sequence ID" value="KAG2924059.1"/>
    <property type="molecule type" value="Genomic_DNA"/>
</dbReference>
<sequence length="50" mass="5728">MDKMAVPLKAFVAGDRRQRSICARLIQRASRDARRERRSLSTQGGRRPMA</sequence>
<evidence type="ECO:0000313" key="3">
    <source>
        <dbReference type="Proteomes" id="UP000736787"/>
    </source>
</evidence>
<accession>A0A8T1CN59</accession>
<organism evidence="2 3">
    <name type="scientific">Phytophthora cactorum</name>
    <dbReference type="NCBI Taxonomy" id="29920"/>
    <lineage>
        <taxon>Eukaryota</taxon>
        <taxon>Sar</taxon>
        <taxon>Stramenopiles</taxon>
        <taxon>Oomycota</taxon>
        <taxon>Peronosporomycetes</taxon>
        <taxon>Peronosporales</taxon>
        <taxon>Peronosporaceae</taxon>
        <taxon>Phytophthora</taxon>
    </lineage>
</organism>
<feature type="region of interest" description="Disordered" evidence="1">
    <location>
        <begin position="29"/>
        <end position="50"/>
    </location>
</feature>
<evidence type="ECO:0000313" key="2">
    <source>
        <dbReference type="EMBL" id="KAG2924059.1"/>
    </source>
</evidence>
<evidence type="ECO:0000256" key="1">
    <source>
        <dbReference type="SAM" id="MobiDB-lite"/>
    </source>
</evidence>
<name>A0A8T1CN59_9STRA</name>
<gene>
    <name evidence="2" type="ORF">PC117_g15517</name>
</gene>
<feature type="compositionally biased region" description="Basic and acidic residues" evidence="1">
    <location>
        <begin position="29"/>
        <end position="39"/>
    </location>
</feature>
<reference evidence="2" key="1">
    <citation type="submission" date="2018-10" db="EMBL/GenBank/DDBJ databases">
        <title>Effector identification in a new, highly contiguous assembly of the strawberry crown rot pathogen Phytophthora cactorum.</title>
        <authorList>
            <person name="Armitage A.D."/>
            <person name="Nellist C.F."/>
            <person name="Bates H."/>
            <person name="Vickerstaff R.J."/>
            <person name="Harrison R.J."/>
        </authorList>
    </citation>
    <scope>NUCLEOTIDE SEQUENCE</scope>
    <source>
        <strain evidence="2">4040</strain>
    </source>
</reference>
<comment type="caution">
    <text evidence="2">The sequence shown here is derived from an EMBL/GenBank/DDBJ whole genome shotgun (WGS) entry which is preliminary data.</text>
</comment>
<dbReference type="Proteomes" id="UP000736787">
    <property type="component" value="Unassembled WGS sequence"/>
</dbReference>
<dbReference type="AlphaFoldDB" id="A0A8T1CN59"/>
<proteinExistence type="predicted"/>